<keyword evidence="2" id="KW-1185">Reference proteome</keyword>
<comment type="caution">
    <text evidence="1">The sequence shown here is derived from an EMBL/GenBank/DDBJ whole genome shotgun (WGS) entry which is preliminary data.</text>
</comment>
<gene>
    <name evidence="1" type="ORF">ACFPIH_53120</name>
</gene>
<dbReference type="EMBL" id="JBHSFK010000066">
    <property type="protein sequence ID" value="MFC4508050.1"/>
    <property type="molecule type" value="Genomic_DNA"/>
</dbReference>
<protein>
    <submittedName>
        <fullName evidence="1">Leader peptide</fullName>
    </submittedName>
</protein>
<evidence type="ECO:0000313" key="1">
    <source>
        <dbReference type="EMBL" id="MFC4508050.1"/>
    </source>
</evidence>
<dbReference type="Proteomes" id="UP001595839">
    <property type="component" value="Unassembled WGS sequence"/>
</dbReference>
<dbReference type="InterPro" id="IPR049979">
    <property type="entry name" value="Cys_resp_CS_actino"/>
</dbReference>
<dbReference type="NCBIfam" id="NF042934">
    <property type="entry name" value="cis_reg_atten"/>
    <property type="match status" value="1"/>
</dbReference>
<organism evidence="1 2">
    <name type="scientific">Streptomyces vulcanius</name>
    <dbReference type="NCBI Taxonomy" id="1441876"/>
    <lineage>
        <taxon>Bacteria</taxon>
        <taxon>Bacillati</taxon>
        <taxon>Actinomycetota</taxon>
        <taxon>Actinomycetes</taxon>
        <taxon>Kitasatosporales</taxon>
        <taxon>Streptomycetaceae</taxon>
        <taxon>Streptomyces</taxon>
    </lineage>
</organism>
<proteinExistence type="predicted"/>
<accession>A0ABV9B8I6</accession>
<dbReference type="RefSeq" id="WP_381168910.1">
    <property type="nucleotide sequence ID" value="NZ_JBHSFK010000066.1"/>
</dbReference>
<name>A0ABV9B8I6_9ACTN</name>
<evidence type="ECO:0000313" key="2">
    <source>
        <dbReference type="Proteomes" id="UP001595839"/>
    </source>
</evidence>
<reference evidence="2" key="1">
    <citation type="journal article" date="2019" name="Int. J. Syst. Evol. Microbiol.">
        <title>The Global Catalogue of Microorganisms (GCM) 10K type strain sequencing project: providing services to taxonomists for standard genome sequencing and annotation.</title>
        <authorList>
            <consortium name="The Broad Institute Genomics Platform"/>
            <consortium name="The Broad Institute Genome Sequencing Center for Infectious Disease"/>
            <person name="Wu L."/>
            <person name="Ma J."/>
        </authorList>
    </citation>
    <scope>NUCLEOTIDE SEQUENCE [LARGE SCALE GENOMIC DNA]</scope>
    <source>
        <strain evidence="2">CGMCC 4.7177</strain>
    </source>
</reference>
<sequence>MRHSGYPGSSIVVTASFSGFSRRHIDLQRITSCLCNS</sequence>